<dbReference type="InterPro" id="IPR005378">
    <property type="entry name" value="Vps35"/>
</dbReference>
<dbReference type="GO" id="GO:0005770">
    <property type="term" value="C:late endosome"/>
    <property type="evidence" value="ECO:0007669"/>
    <property type="project" value="TreeGrafter"/>
</dbReference>
<gene>
    <name evidence="8" type="ORF">CPB84DRAFT_1788570</name>
</gene>
<feature type="region of interest" description="Disordered" evidence="7">
    <location>
        <begin position="337"/>
        <end position="402"/>
    </location>
</feature>
<feature type="compositionally biased region" description="Basic and acidic residues" evidence="7">
    <location>
        <begin position="390"/>
        <end position="401"/>
    </location>
</feature>
<protein>
    <recommendedName>
        <fullName evidence="6">Vacuolar protein sorting-associated protein 35</fullName>
    </recommendedName>
</protein>
<keyword evidence="5" id="KW-0472">Membrane</keyword>
<dbReference type="GO" id="GO:0030906">
    <property type="term" value="C:retromer, cargo-selective complex"/>
    <property type="evidence" value="ECO:0007669"/>
    <property type="project" value="InterPro"/>
</dbReference>
<keyword evidence="4 6" id="KW-0653">Protein transport</keyword>
<evidence type="ECO:0000313" key="9">
    <source>
        <dbReference type="Proteomes" id="UP000724874"/>
    </source>
</evidence>
<evidence type="ECO:0000256" key="5">
    <source>
        <dbReference type="ARBA" id="ARBA00023136"/>
    </source>
</evidence>
<name>A0A9P5NEB0_GYMJU</name>
<evidence type="ECO:0000256" key="2">
    <source>
        <dbReference type="ARBA" id="ARBA00006536"/>
    </source>
</evidence>
<evidence type="ECO:0000256" key="7">
    <source>
        <dbReference type="SAM" id="MobiDB-lite"/>
    </source>
</evidence>
<keyword evidence="3 6" id="KW-0813">Transport</keyword>
<dbReference type="GO" id="GO:0005829">
    <property type="term" value="C:cytosol"/>
    <property type="evidence" value="ECO:0007669"/>
    <property type="project" value="GOC"/>
</dbReference>
<dbReference type="PIRSF" id="PIRSF009375">
    <property type="entry name" value="Retromer_Vps35"/>
    <property type="match status" value="1"/>
</dbReference>
<feature type="region of interest" description="Disordered" evidence="7">
    <location>
        <begin position="566"/>
        <end position="586"/>
    </location>
</feature>
<dbReference type="Pfam" id="PF03635">
    <property type="entry name" value="Vps35"/>
    <property type="match status" value="1"/>
</dbReference>
<dbReference type="GO" id="GO:0042147">
    <property type="term" value="P:retrograde transport, endosome to Golgi"/>
    <property type="evidence" value="ECO:0007669"/>
    <property type="project" value="InterPro"/>
</dbReference>
<evidence type="ECO:0000256" key="6">
    <source>
        <dbReference type="PIRNR" id="PIRNR009375"/>
    </source>
</evidence>
<feature type="compositionally biased region" description="Low complexity" evidence="7">
    <location>
        <begin position="359"/>
        <end position="370"/>
    </location>
</feature>
<dbReference type="OrthoDB" id="10258141at2759"/>
<evidence type="ECO:0000313" key="8">
    <source>
        <dbReference type="EMBL" id="KAF8885264.1"/>
    </source>
</evidence>
<dbReference type="Gene3D" id="1.25.40.660">
    <property type="entry name" value="Vacuolar protein sorting-associated protein 35, helical subcomplex Vps35-C"/>
    <property type="match status" value="1"/>
</dbReference>
<accession>A0A9P5NEB0</accession>
<dbReference type="PANTHER" id="PTHR11099">
    <property type="entry name" value="VACUOLAR SORTING PROTEIN 35"/>
    <property type="match status" value="1"/>
</dbReference>
<reference evidence="8" key="1">
    <citation type="submission" date="2020-11" db="EMBL/GenBank/DDBJ databases">
        <authorList>
            <consortium name="DOE Joint Genome Institute"/>
            <person name="Ahrendt S."/>
            <person name="Riley R."/>
            <person name="Andreopoulos W."/>
            <person name="LaButti K."/>
            <person name="Pangilinan J."/>
            <person name="Ruiz-duenas F.J."/>
            <person name="Barrasa J.M."/>
            <person name="Sanchez-Garcia M."/>
            <person name="Camarero S."/>
            <person name="Miyauchi S."/>
            <person name="Serrano A."/>
            <person name="Linde D."/>
            <person name="Babiker R."/>
            <person name="Drula E."/>
            <person name="Ayuso-Fernandez I."/>
            <person name="Pacheco R."/>
            <person name="Padilla G."/>
            <person name="Ferreira P."/>
            <person name="Barriuso J."/>
            <person name="Kellner H."/>
            <person name="Castanera R."/>
            <person name="Alfaro M."/>
            <person name="Ramirez L."/>
            <person name="Pisabarro A.G."/>
            <person name="Kuo A."/>
            <person name="Tritt A."/>
            <person name="Lipzen A."/>
            <person name="He G."/>
            <person name="Yan M."/>
            <person name="Ng V."/>
            <person name="Cullen D."/>
            <person name="Martin F."/>
            <person name="Rosso M.-N."/>
            <person name="Henrissat B."/>
            <person name="Hibbett D."/>
            <person name="Martinez A.T."/>
            <person name="Grigoriev I.V."/>
        </authorList>
    </citation>
    <scope>NUCLEOTIDE SEQUENCE</scope>
    <source>
        <strain evidence="8">AH 44721</strain>
    </source>
</reference>
<organism evidence="8 9">
    <name type="scientific">Gymnopilus junonius</name>
    <name type="common">Spectacular rustgill mushroom</name>
    <name type="synonym">Gymnopilus spectabilis subsp. junonius</name>
    <dbReference type="NCBI Taxonomy" id="109634"/>
    <lineage>
        <taxon>Eukaryota</taxon>
        <taxon>Fungi</taxon>
        <taxon>Dikarya</taxon>
        <taxon>Basidiomycota</taxon>
        <taxon>Agaricomycotina</taxon>
        <taxon>Agaricomycetes</taxon>
        <taxon>Agaricomycetidae</taxon>
        <taxon>Agaricales</taxon>
        <taxon>Agaricineae</taxon>
        <taxon>Hymenogastraceae</taxon>
        <taxon>Gymnopilus</taxon>
    </lineage>
</organism>
<dbReference type="GO" id="GO:0006886">
    <property type="term" value="P:intracellular protein transport"/>
    <property type="evidence" value="ECO:0007669"/>
    <property type="project" value="TreeGrafter"/>
</dbReference>
<comment type="subcellular location">
    <subcellularLocation>
        <location evidence="1">Membrane</location>
        <topology evidence="1">Peripheral membrane protein</topology>
    </subcellularLocation>
</comment>
<dbReference type="Proteomes" id="UP000724874">
    <property type="component" value="Unassembled WGS sequence"/>
</dbReference>
<dbReference type="PANTHER" id="PTHR11099:SF0">
    <property type="entry name" value="VACUOLAR PROTEIN SORTING-ASSOCIATED PROTEIN 35"/>
    <property type="match status" value="1"/>
</dbReference>
<dbReference type="InterPro" id="IPR042491">
    <property type="entry name" value="Vps35_C"/>
</dbReference>
<proteinExistence type="inferred from homology"/>
<dbReference type="AlphaFoldDB" id="A0A9P5NEB0"/>
<keyword evidence="9" id="KW-1185">Reference proteome</keyword>
<comment type="similarity">
    <text evidence="2 6">Belongs to the VPS35 family.</text>
</comment>
<dbReference type="EMBL" id="JADNYJ010000103">
    <property type="protein sequence ID" value="KAF8885264.1"/>
    <property type="molecule type" value="Genomic_DNA"/>
</dbReference>
<comment type="caution">
    <text evidence="8">The sequence shown here is derived from an EMBL/GenBank/DDBJ whole genome shotgun (WGS) entry which is preliminary data.</text>
</comment>
<comment type="function">
    <text evidence="6">Plays a role in vesicular protein sorting.</text>
</comment>
<sequence length="945" mass="106200">MAAVPVQEEGKMLSEALNTVKIQVQQMKRHLELDQLMDALKSASLMLAELRTSSLSPKQYYELYMAVFDALRHLSNYLYEAHTQSRHHLADLYELVQYAGNIIPRLYLMITVGSVYMSIPDAPVKEIMKDMMEMSRGVLHPIRGLFLRHYLSGQTRDHLPVGQETGPSGNLQDSITFVLTNFIEMNKLWVRLQHQGHSRDREKREMERRELRILVGTNLVRLSQLDGVDLDMYQRTILPSILEQVVNCKDVIAQEYLMEVVIQVFTDEFHLHTLGPFLSATAQLHPKVNIKQIVIALIDRLASYAAREAENEDPEETKRQEEAAARRLAEKVKMQKARVRENGTYRAASPTSSAPEVDAWAAPPTPATAASVVESDKSPVSETPTSETSEFSKGKEKEGSPVRKFRGIPENVQLFEVFWKQVVELIKARPDLSIQDITALFVSLTNLSLSCYPDRLEYVDQVLGFAADKIKEYTDSPDLHTQQTISNLASLLVAPINSYQSVLTLLAIPNYVPLLSKQLFTTRRSIAHSIVSSVLKNETIIEAPEDIDGVLELCHVLIKDQTDSGVQPAVNGQQPAGAGSGVRDPRRQGPYFVEREELAEEQGWIARMVHLFRSESLDVQFELLQIARRHFEMGGERMRFTFPALITSSIKLCRRYKNRETEEEDWETKVSTILKFVRQLTSILATTVEAPNIALRLFLLSAQIADECGFEDLAYDFYVQAFSVYEDSISESRAQLQAITLVIGTLAGAKVFNVDNFDTLITKAALHATAVGLASHLWWQESPPPAEGEADEVAAKEDGEATVKAYPHQDSKRVLECLQKSLRIANSAIEEIVTVQLYCDTLDQYLYYLDRGAPAVAPKFVNSLVELITSSIDNISSPDVHPSQRAPPGLIEGVQTPEMITKHFRNTLLYIQRRKYAASEGNGNVDSRWDEVDVVGALLKMGIGR</sequence>
<evidence type="ECO:0000256" key="4">
    <source>
        <dbReference type="ARBA" id="ARBA00022927"/>
    </source>
</evidence>
<evidence type="ECO:0000256" key="1">
    <source>
        <dbReference type="ARBA" id="ARBA00004170"/>
    </source>
</evidence>
<evidence type="ECO:0000256" key="3">
    <source>
        <dbReference type="ARBA" id="ARBA00022448"/>
    </source>
</evidence>